<dbReference type="Gene3D" id="1.20.1250.20">
    <property type="entry name" value="MFS general substrate transporter like domains"/>
    <property type="match status" value="1"/>
</dbReference>
<proteinExistence type="inferred from homology"/>
<dbReference type="EMBL" id="CAJOBB010001571">
    <property type="protein sequence ID" value="CAF3875299.1"/>
    <property type="molecule type" value="Genomic_DNA"/>
</dbReference>
<feature type="transmembrane region" description="Helical" evidence="6">
    <location>
        <begin position="333"/>
        <end position="352"/>
    </location>
</feature>
<sequence length="384" mass="42742">MSAKVQHKSANKRDKIGGTKLNFGMICFAYICAFTSLQAVTSLQSSINTDKDVGLNSVAITYGASLVTCLLFTTSLGHIFGYKWSIIGGQFGILLYVASNMYPKQWLMYSTAIISGSFRACMSMAQNSYVAILANDESENDDAEIKTRKYFGIFFTAYQSAQIWGNLISYLVLRNTSKSTNTNFTQCGANYLTSEHQIQDDNHQFISQKTIYILYSIFSGIIFVSIVMTVIFLVQRRDNKKEDGSQGLLRKSLKHTLSTLKTAINPNHLLLIPLGFWSVSADTFFMGAFSSSFTTCTIGVQYVGLIMTIYGITATISSIVVTYTVKFKYSRRICFLIAALLSYTIFTVMLVWKPTVSQTYVLFILPFLSSISDGLTEPFITGLT</sequence>
<comment type="similarity">
    <text evidence="2">Belongs to the unc-93 family.</text>
</comment>
<evidence type="ECO:0000256" key="4">
    <source>
        <dbReference type="ARBA" id="ARBA00022989"/>
    </source>
</evidence>
<evidence type="ECO:0000256" key="6">
    <source>
        <dbReference type="SAM" id="Phobius"/>
    </source>
</evidence>
<keyword evidence="4 6" id="KW-1133">Transmembrane helix</keyword>
<evidence type="ECO:0000256" key="1">
    <source>
        <dbReference type="ARBA" id="ARBA00004141"/>
    </source>
</evidence>
<evidence type="ECO:0000256" key="2">
    <source>
        <dbReference type="ARBA" id="ARBA00009172"/>
    </source>
</evidence>
<dbReference type="SUPFAM" id="SSF103473">
    <property type="entry name" value="MFS general substrate transporter"/>
    <property type="match status" value="1"/>
</dbReference>
<feature type="transmembrane region" description="Helical" evidence="6">
    <location>
        <begin position="21"/>
        <end position="41"/>
    </location>
</feature>
<feature type="transmembrane region" description="Helical" evidence="6">
    <location>
        <begin position="302"/>
        <end position="321"/>
    </location>
</feature>
<evidence type="ECO:0000313" key="7">
    <source>
        <dbReference type="EMBL" id="CAF3875299.1"/>
    </source>
</evidence>
<dbReference type="InterPro" id="IPR036259">
    <property type="entry name" value="MFS_trans_sf"/>
</dbReference>
<feature type="transmembrane region" description="Helical" evidence="6">
    <location>
        <begin position="269"/>
        <end position="290"/>
    </location>
</feature>
<dbReference type="AlphaFoldDB" id="A0A819G7E8"/>
<dbReference type="PANTHER" id="PTHR19444:SF13">
    <property type="entry name" value="PROTEIN UNC-93 HOMOLOG A"/>
    <property type="match status" value="1"/>
</dbReference>
<feature type="transmembrane region" description="Helical" evidence="6">
    <location>
        <begin position="212"/>
        <end position="234"/>
    </location>
</feature>
<keyword evidence="5 6" id="KW-0472">Membrane</keyword>
<dbReference type="Pfam" id="PF05978">
    <property type="entry name" value="UNC-93"/>
    <property type="match status" value="1"/>
</dbReference>
<dbReference type="InterPro" id="IPR010291">
    <property type="entry name" value="Ion_channel_UNC-93"/>
</dbReference>
<comment type="caution">
    <text evidence="7">The sequence shown here is derived from an EMBL/GenBank/DDBJ whole genome shotgun (WGS) entry which is preliminary data.</text>
</comment>
<dbReference type="GO" id="GO:0016020">
    <property type="term" value="C:membrane"/>
    <property type="evidence" value="ECO:0007669"/>
    <property type="project" value="UniProtKB-SubCell"/>
</dbReference>
<protein>
    <submittedName>
        <fullName evidence="7">Uncharacterized protein</fullName>
    </submittedName>
</protein>
<keyword evidence="3 6" id="KW-0812">Transmembrane</keyword>
<feature type="transmembrane region" description="Helical" evidence="6">
    <location>
        <begin position="53"/>
        <end position="72"/>
    </location>
</feature>
<comment type="subcellular location">
    <subcellularLocation>
        <location evidence="1">Membrane</location>
        <topology evidence="1">Multi-pass membrane protein</topology>
    </subcellularLocation>
</comment>
<evidence type="ECO:0000256" key="5">
    <source>
        <dbReference type="ARBA" id="ARBA00023136"/>
    </source>
</evidence>
<evidence type="ECO:0000313" key="8">
    <source>
        <dbReference type="Proteomes" id="UP000663868"/>
    </source>
</evidence>
<dbReference type="InterPro" id="IPR051951">
    <property type="entry name" value="UNC-93_regulatory"/>
</dbReference>
<name>A0A819G7E8_9BILA</name>
<reference evidence="7" key="1">
    <citation type="submission" date="2021-02" db="EMBL/GenBank/DDBJ databases">
        <authorList>
            <person name="Nowell W R."/>
        </authorList>
    </citation>
    <scope>NUCLEOTIDE SEQUENCE</scope>
</reference>
<accession>A0A819G7E8</accession>
<gene>
    <name evidence="7" type="ORF">KXQ929_LOCUS21449</name>
</gene>
<organism evidence="7 8">
    <name type="scientific">Adineta steineri</name>
    <dbReference type="NCBI Taxonomy" id="433720"/>
    <lineage>
        <taxon>Eukaryota</taxon>
        <taxon>Metazoa</taxon>
        <taxon>Spiralia</taxon>
        <taxon>Gnathifera</taxon>
        <taxon>Rotifera</taxon>
        <taxon>Eurotatoria</taxon>
        <taxon>Bdelloidea</taxon>
        <taxon>Adinetida</taxon>
        <taxon>Adinetidae</taxon>
        <taxon>Adineta</taxon>
    </lineage>
</organism>
<dbReference type="Proteomes" id="UP000663868">
    <property type="component" value="Unassembled WGS sequence"/>
</dbReference>
<dbReference type="PANTHER" id="PTHR19444">
    <property type="entry name" value="UNC-93 RELATED"/>
    <property type="match status" value="1"/>
</dbReference>
<evidence type="ECO:0000256" key="3">
    <source>
        <dbReference type="ARBA" id="ARBA00022692"/>
    </source>
</evidence>